<organism evidence="3 4">
    <name type="scientific">Zooshikella harenae</name>
    <dbReference type="NCBI Taxonomy" id="2827238"/>
    <lineage>
        <taxon>Bacteria</taxon>
        <taxon>Pseudomonadati</taxon>
        <taxon>Pseudomonadota</taxon>
        <taxon>Gammaproteobacteria</taxon>
        <taxon>Oceanospirillales</taxon>
        <taxon>Zooshikellaceae</taxon>
        <taxon>Zooshikella</taxon>
    </lineage>
</organism>
<name>A0ABS5ZH41_9GAMM</name>
<dbReference type="PANTHER" id="PTHR24256">
    <property type="entry name" value="TRYPTASE-RELATED"/>
    <property type="match status" value="1"/>
</dbReference>
<dbReference type="GO" id="GO:0008233">
    <property type="term" value="F:peptidase activity"/>
    <property type="evidence" value="ECO:0007669"/>
    <property type="project" value="UniProtKB-KW"/>
</dbReference>
<dbReference type="InterPro" id="IPR001254">
    <property type="entry name" value="Trypsin_dom"/>
</dbReference>
<dbReference type="PRINTS" id="PR00722">
    <property type="entry name" value="CHYMOTRYPSIN"/>
</dbReference>
<dbReference type="CDD" id="cd00190">
    <property type="entry name" value="Tryp_SPc"/>
    <property type="match status" value="1"/>
</dbReference>
<dbReference type="InterPro" id="IPR051487">
    <property type="entry name" value="Ser/Thr_Proteases_Immune/Dev"/>
</dbReference>
<dbReference type="RefSeq" id="WP_215821596.1">
    <property type="nucleotide sequence ID" value="NZ_JAGSOY010000071.1"/>
</dbReference>
<dbReference type="SUPFAM" id="SSF50494">
    <property type="entry name" value="Trypsin-like serine proteases"/>
    <property type="match status" value="1"/>
</dbReference>
<accession>A0ABS5ZH41</accession>
<protein>
    <submittedName>
        <fullName evidence="3">Serine protease</fullName>
    </submittedName>
</protein>
<evidence type="ECO:0000313" key="3">
    <source>
        <dbReference type="EMBL" id="MBU2713309.1"/>
    </source>
</evidence>
<gene>
    <name evidence="3" type="ORF">KCG35_19760</name>
</gene>
<comment type="caution">
    <text evidence="3">The sequence shown here is derived from an EMBL/GenBank/DDBJ whole genome shotgun (WGS) entry which is preliminary data.</text>
</comment>
<dbReference type="Pfam" id="PF00089">
    <property type="entry name" value="Trypsin"/>
    <property type="match status" value="2"/>
</dbReference>
<reference evidence="3 4" key="1">
    <citation type="submission" date="2021-04" db="EMBL/GenBank/DDBJ databases">
        <authorList>
            <person name="Pira H."/>
            <person name="Risdian C."/>
            <person name="Wink J."/>
        </authorList>
    </citation>
    <scope>NUCLEOTIDE SEQUENCE [LARGE SCALE GENOMIC DNA]</scope>
    <source>
        <strain evidence="3 4">WH53</strain>
    </source>
</reference>
<dbReference type="InterPro" id="IPR001314">
    <property type="entry name" value="Peptidase_S1A"/>
</dbReference>
<evidence type="ECO:0000256" key="1">
    <source>
        <dbReference type="ARBA" id="ARBA00023157"/>
    </source>
</evidence>
<proteinExistence type="predicted"/>
<dbReference type="Proteomes" id="UP000690515">
    <property type="component" value="Unassembled WGS sequence"/>
</dbReference>
<keyword evidence="3" id="KW-0378">Hydrolase</keyword>
<dbReference type="EMBL" id="JAGSOY010000071">
    <property type="protein sequence ID" value="MBU2713309.1"/>
    <property type="molecule type" value="Genomic_DNA"/>
</dbReference>
<dbReference type="PROSITE" id="PS50240">
    <property type="entry name" value="TRYPSIN_DOM"/>
    <property type="match status" value="1"/>
</dbReference>
<sequence>MYAIASMLKNKFFILFIVSIFSANCFSSEQVRKKRSINGTDSTTQYEWIVALLKDYDRSTAIQEDKTVYDHQFCGGVLLDSQWVATAAHCVENINAKNISVAIGALNLNSEEESNSLTIRQISRIVTHPQYYSTYSSLKSMAWLDNDIALLKLKVSVTNQPIALIDEVLPEGTELKTTGWGVTGYKSMFKKINFEGINARLVIEETSTSPIRQEIAYKIKNTKDCRESKFSNINNKISKIMMTNSAYIDNVKALANMQFKMNKKLKEITLGSNEFSELEKKERLVAKSIKLFSKKINDLIRHEILLNTAQLNNAQESLLSDTNQVCVESSTTPVAGICYGDSGSPLFLSQDGEYKLIGLASFSKGCAAPNSYDVFSNIYVYRNWIQNAINN</sequence>
<keyword evidence="3" id="KW-0645">Protease</keyword>
<dbReference type="InterPro" id="IPR043504">
    <property type="entry name" value="Peptidase_S1_PA_chymotrypsin"/>
</dbReference>
<evidence type="ECO:0000259" key="2">
    <source>
        <dbReference type="PROSITE" id="PS50240"/>
    </source>
</evidence>
<dbReference type="GO" id="GO:0006508">
    <property type="term" value="P:proteolysis"/>
    <property type="evidence" value="ECO:0007669"/>
    <property type="project" value="UniProtKB-KW"/>
</dbReference>
<evidence type="ECO:0000313" key="4">
    <source>
        <dbReference type="Proteomes" id="UP000690515"/>
    </source>
</evidence>
<dbReference type="Gene3D" id="2.40.10.10">
    <property type="entry name" value="Trypsin-like serine proteases"/>
    <property type="match status" value="2"/>
</dbReference>
<dbReference type="InterPro" id="IPR009003">
    <property type="entry name" value="Peptidase_S1_PA"/>
</dbReference>
<dbReference type="PROSITE" id="PS00135">
    <property type="entry name" value="TRYPSIN_SER"/>
    <property type="match status" value="1"/>
</dbReference>
<feature type="domain" description="Peptidase S1" evidence="2">
    <location>
        <begin position="36"/>
        <end position="390"/>
    </location>
</feature>
<keyword evidence="4" id="KW-1185">Reference proteome</keyword>
<keyword evidence="1" id="KW-1015">Disulfide bond</keyword>
<dbReference type="InterPro" id="IPR033116">
    <property type="entry name" value="TRYPSIN_SER"/>
</dbReference>
<dbReference type="SMART" id="SM00020">
    <property type="entry name" value="Tryp_SPc"/>
    <property type="match status" value="1"/>
</dbReference>